<proteinExistence type="predicted"/>
<dbReference type="InterPro" id="IPR029154">
    <property type="entry name" value="HIBADH-like_NADP-bd"/>
</dbReference>
<dbReference type="InterPro" id="IPR008927">
    <property type="entry name" value="6-PGluconate_DH-like_C_sf"/>
</dbReference>
<dbReference type="Proteomes" id="UP001386437">
    <property type="component" value="Unassembled WGS sequence"/>
</dbReference>
<dbReference type="InterPro" id="IPR036291">
    <property type="entry name" value="NAD(P)-bd_dom_sf"/>
</dbReference>
<keyword evidence="1" id="KW-0560">Oxidoreductase</keyword>
<evidence type="ECO:0000313" key="5">
    <source>
        <dbReference type="EMBL" id="MEI6003442.1"/>
    </source>
</evidence>
<reference evidence="5 6" key="1">
    <citation type="journal article" date="2022" name="Arch. Microbiol.">
        <title>Paraburkholderia bengalensis sp. nov. isolated from roots of Oryza sativa, IR64.</title>
        <authorList>
            <person name="Nag P."/>
            <person name="Mondal N."/>
            <person name="Sarkar J."/>
            <person name="Das S."/>
        </authorList>
    </citation>
    <scope>NUCLEOTIDE SEQUENCE [LARGE SCALE GENOMIC DNA]</scope>
    <source>
        <strain evidence="5 6">IR64_4_BI</strain>
    </source>
</reference>
<comment type="caution">
    <text evidence="5">The sequence shown here is derived from an EMBL/GenBank/DDBJ whole genome shotgun (WGS) entry which is preliminary data.</text>
</comment>
<dbReference type="PANTHER" id="PTHR43060:SF15">
    <property type="entry name" value="3-HYDROXYISOBUTYRATE DEHYDROGENASE-LIKE 1, MITOCHONDRIAL-RELATED"/>
    <property type="match status" value="1"/>
</dbReference>
<name>A0ABU8J6S8_9BURK</name>
<gene>
    <name evidence="5" type="ORF">H3V53_42165</name>
</gene>
<feature type="domain" description="3-hydroxyisobutyrate dehydrogenase-like NAD-binding" evidence="4">
    <location>
        <begin position="191"/>
        <end position="308"/>
    </location>
</feature>
<organism evidence="5 6">
    <name type="scientific">Paraburkholderia bengalensis</name>
    <dbReference type="NCBI Taxonomy" id="2747562"/>
    <lineage>
        <taxon>Bacteria</taxon>
        <taxon>Pseudomonadati</taxon>
        <taxon>Pseudomonadota</taxon>
        <taxon>Betaproteobacteria</taxon>
        <taxon>Burkholderiales</taxon>
        <taxon>Burkholderiaceae</taxon>
        <taxon>Paraburkholderia</taxon>
    </lineage>
</organism>
<feature type="domain" description="6-phosphogluconate dehydrogenase NADP-binding" evidence="3">
    <location>
        <begin position="21"/>
        <end position="188"/>
    </location>
</feature>
<dbReference type="PANTHER" id="PTHR43060">
    <property type="entry name" value="3-HYDROXYISOBUTYRATE DEHYDROGENASE-LIKE 1, MITOCHONDRIAL-RELATED"/>
    <property type="match status" value="1"/>
</dbReference>
<dbReference type="InterPro" id="IPR015815">
    <property type="entry name" value="HIBADH-related"/>
</dbReference>
<evidence type="ECO:0000256" key="2">
    <source>
        <dbReference type="ARBA" id="ARBA00023027"/>
    </source>
</evidence>
<accession>A0ABU8J6S8</accession>
<dbReference type="InterPro" id="IPR013328">
    <property type="entry name" value="6PGD_dom2"/>
</dbReference>
<dbReference type="SUPFAM" id="SSF51735">
    <property type="entry name" value="NAD(P)-binding Rossmann-fold domains"/>
    <property type="match status" value="1"/>
</dbReference>
<dbReference type="PIRSF" id="PIRSF000103">
    <property type="entry name" value="HIBADH"/>
    <property type="match status" value="1"/>
</dbReference>
<dbReference type="Gene3D" id="1.10.1040.10">
    <property type="entry name" value="N-(1-d-carboxylethyl)-l-norvaline Dehydrogenase, domain 2"/>
    <property type="match status" value="1"/>
</dbReference>
<evidence type="ECO:0000313" key="6">
    <source>
        <dbReference type="Proteomes" id="UP001386437"/>
    </source>
</evidence>
<keyword evidence="2" id="KW-0520">NAD</keyword>
<evidence type="ECO:0000259" key="4">
    <source>
        <dbReference type="Pfam" id="PF14833"/>
    </source>
</evidence>
<protein>
    <submittedName>
        <fullName evidence="5">NAD(P)-dependent oxidoreductase</fullName>
    </submittedName>
</protein>
<dbReference type="Pfam" id="PF14833">
    <property type="entry name" value="NAD_binding_11"/>
    <property type="match status" value="1"/>
</dbReference>
<sequence length="313" mass="32670">MAVRCAHARRRCVSAPDESIRVGFCGLGKMGWPMAQRLVAAGHRVAVWNRSHDKARAFVRETATTSCVACETPRDVAARSDVVLLCLADGNAVEDVAFGTDGLALAAREAAALTIVDHSTLAPSQARSLANRWQSAIKDGAWIDAPVSGGVAGAAAGTLAVMAGGQVERIAGVERVLAAFAARVTRMGESGAGQATKLVNQIIVMTTIAAIAEGTLLAQHGGIDTARIPAALAGGWADSVLLQTLQPRMVVPPQQPTGSIRTMLKDLHAIDEFATECAIVLPIASRVRDWLMRAVKEGLGDADISQIVLASVE</sequence>
<evidence type="ECO:0000256" key="1">
    <source>
        <dbReference type="ARBA" id="ARBA00023002"/>
    </source>
</evidence>
<dbReference type="Pfam" id="PF03446">
    <property type="entry name" value="NAD_binding_2"/>
    <property type="match status" value="1"/>
</dbReference>
<dbReference type="Gene3D" id="3.40.50.720">
    <property type="entry name" value="NAD(P)-binding Rossmann-like Domain"/>
    <property type="match status" value="1"/>
</dbReference>
<evidence type="ECO:0000259" key="3">
    <source>
        <dbReference type="Pfam" id="PF03446"/>
    </source>
</evidence>
<dbReference type="EMBL" id="JACFYJ010000217">
    <property type="protein sequence ID" value="MEI6003442.1"/>
    <property type="molecule type" value="Genomic_DNA"/>
</dbReference>
<keyword evidence="6" id="KW-1185">Reference proteome</keyword>
<dbReference type="InterPro" id="IPR006115">
    <property type="entry name" value="6PGDH_NADP-bd"/>
</dbReference>
<dbReference type="SUPFAM" id="SSF48179">
    <property type="entry name" value="6-phosphogluconate dehydrogenase C-terminal domain-like"/>
    <property type="match status" value="1"/>
</dbReference>